<organism evidence="3 4">
    <name type="scientific">Nematostella vectensis</name>
    <name type="common">Starlet sea anemone</name>
    <dbReference type="NCBI Taxonomy" id="45351"/>
    <lineage>
        <taxon>Eukaryota</taxon>
        <taxon>Metazoa</taxon>
        <taxon>Cnidaria</taxon>
        <taxon>Anthozoa</taxon>
        <taxon>Hexacorallia</taxon>
        <taxon>Actiniaria</taxon>
        <taxon>Edwardsiidae</taxon>
        <taxon>Nematostella</taxon>
    </lineage>
</organism>
<keyword evidence="4" id="KW-1185">Reference proteome</keyword>
<gene>
    <name evidence="3" type="ORF">NEMVEDRAFT_v1g216634</name>
</gene>
<comment type="subcellular location">
    <subcellularLocation>
        <location evidence="1">Cytoplasm</location>
    </subcellularLocation>
</comment>
<proteinExistence type="predicted"/>
<protein>
    <submittedName>
        <fullName evidence="3">Uncharacterized protein</fullName>
    </submittedName>
</protein>
<dbReference type="Proteomes" id="UP000001593">
    <property type="component" value="Unassembled WGS sequence"/>
</dbReference>
<dbReference type="SUPFAM" id="SSF48371">
    <property type="entry name" value="ARM repeat"/>
    <property type="match status" value="1"/>
</dbReference>
<dbReference type="InterPro" id="IPR016024">
    <property type="entry name" value="ARM-type_fold"/>
</dbReference>
<evidence type="ECO:0000313" key="3">
    <source>
        <dbReference type="EMBL" id="EDO33476.1"/>
    </source>
</evidence>
<dbReference type="InterPro" id="IPR038904">
    <property type="entry name" value="BRAT1"/>
</dbReference>
<evidence type="ECO:0000256" key="1">
    <source>
        <dbReference type="ARBA" id="ARBA00004496"/>
    </source>
</evidence>
<dbReference type="PhylomeDB" id="A7SS65"/>
<dbReference type="PANTHER" id="PTHR21331">
    <property type="entry name" value="BRCA1-ASSOCIATED ATM ACTIVATOR 1"/>
    <property type="match status" value="1"/>
</dbReference>
<dbReference type="InParanoid" id="A7SS65"/>
<evidence type="ECO:0000313" key="4">
    <source>
        <dbReference type="Proteomes" id="UP000001593"/>
    </source>
</evidence>
<keyword evidence="2" id="KW-0963">Cytoplasm</keyword>
<dbReference type="GO" id="GO:0005737">
    <property type="term" value="C:cytoplasm"/>
    <property type="evidence" value="ECO:0007669"/>
    <property type="project" value="UniProtKB-SubCell"/>
</dbReference>
<evidence type="ECO:0000256" key="2">
    <source>
        <dbReference type="ARBA" id="ARBA00022490"/>
    </source>
</evidence>
<dbReference type="PANTHER" id="PTHR21331:SF2">
    <property type="entry name" value="BRCA1-ASSOCIATED ATM ACTIVATOR 1"/>
    <property type="match status" value="1"/>
</dbReference>
<dbReference type="AlphaFoldDB" id="A7SS65"/>
<sequence>MVSLKNAVSSGVSDSFSQSLFSSTQEDILTKIVYVLQHDSEAIPRRSAVECLTLSLQHRVSALDIIFSAESSSVTTLTSSVLSCAMKDFDWEVKLRGLSLVEAIVRRVATGIPSGLELSGVLERLGALRALFEAVTDCDSLVCEKALNVLELLKRTSGDCAERVNGLPGQGDGILGKKYSNNSRVDAPSQENAQTREEQITEDFNDSPINSVEDLAKALSRGFLACDWDHIVQRLDIQSMREDCTCADSIVRSEPACMLEDILSAATDHEENLLDCY</sequence>
<reference evidence="3 4" key="1">
    <citation type="journal article" date="2007" name="Science">
        <title>Sea anemone genome reveals ancestral eumetazoan gene repertoire and genomic organization.</title>
        <authorList>
            <person name="Putnam N.H."/>
            <person name="Srivastava M."/>
            <person name="Hellsten U."/>
            <person name="Dirks B."/>
            <person name="Chapman J."/>
            <person name="Salamov A."/>
            <person name="Terry A."/>
            <person name="Shapiro H."/>
            <person name="Lindquist E."/>
            <person name="Kapitonov V.V."/>
            <person name="Jurka J."/>
            <person name="Genikhovich G."/>
            <person name="Grigoriev I.V."/>
            <person name="Lucas S.M."/>
            <person name="Steele R.E."/>
            <person name="Finnerty J.R."/>
            <person name="Technau U."/>
            <person name="Martindale M.Q."/>
            <person name="Rokhsar D.S."/>
        </authorList>
    </citation>
    <scope>NUCLEOTIDE SEQUENCE [LARGE SCALE GENOMIC DNA]</scope>
    <source>
        <strain evidence="4">CH2 X CH6</strain>
    </source>
</reference>
<dbReference type="GO" id="GO:0006974">
    <property type="term" value="P:DNA damage response"/>
    <property type="evidence" value="ECO:0007669"/>
    <property type="project" value="InterPro"/>
</dbReference>
<accession>A7SS65</accession>
<dbReference type="EMBL" id="DS469772">
    <property type="protein sequence ID" value="EDO33476.1"/>
    <property type="molecule type" value="Genomic_DNA"/>
</dbReference>
<dbReference type="HOGENOM" id="CLU_1005775_0_0_1"/>
<name>A7SS65_NEMVE</name>
<dbReference type="GO" id="GO:0008283">
    <property type="term" value="P:cell population proliferation"/>
    <property type="evidence" value="ECO:0007669"/>
    <property type="project" value="InterPro"/>
</dbReference>